<sequence>MKMPFTDMLDAVPLPKWFILPQLTQFGGSVNNKVVYMAFYRGIRYGKLKKALVLEMPLSKDQLTCGYEVHQAGAIRAAIVNITESMVMTPIIAKFSKLRLRSALEGIFRQGRSAGIPTTPPQPPKG</sequence>
<gene>
    <name evidence="1" type="ORF">LIER_14979</name>
</gene>
<dbReference type="AlphaFoldDB" id="A0AAV3Q139"/>
<dbReference type="EMBL" id="BAABME010003186">
    <property type="protein sequence ID" value="GAA0157792.1"/>
    <property type="molecule type" value="Genomic_DNA"/>
</dbReference>
<comment type="caution">
    <text evidence="1">The sequence shown here is derived from an EMBL/GenBank/DDBJ whole genome shotgun (WGS) entry which is preliminary data.</text>
</comment>
<name>A0AAV3Q139_LITER</name>
<organism evidence="1 2">
    <name type="scientific">Lithospermum erythrorhizon</name>
    <name type="common">Purple gromwell</name>
    <name type="synonym">Lithospermum officinale var. erythrorhizon</name>
    <dbReference type="NCBI Taxonomy" id="34254"/>
    <lineage>
        <taxon>Eukaryota</taxon>
        <taxon>Viridiplantae</taxon>
        <taxon>Streptophyta</taxon>
        <taxon>Embryophyta</taxon>
        <taxon>Tracheophyta</taxon>
        <taxon>Spermatophyta</taxon>
        <taxon>Magnoliopsida</taxon>
        <taxon>eudicotyledons</taxon>
        <taxon>Gunneridae</taxon>
        <taxon>Pentapetalae</taxon>
        <taxon>asterids</taxon>
        <taxon>lamiids</taxon>
        <taxon>Boraginales</taxon>
        <taxon>Boraginaceae</taxon>
        <taxon>Boraginoideae</taxon>
        <taxon>Lithospermeae</taxon>
        <taxon>Lithospermum</taxon>
    </lineage>
</organism>
<evidence type="ECO:0000313" key="1">
    <source>
        <dbReference type="EMBL" id="GAA0157792.1"/>
    </source>
</evidence>
<evidence type="ECO:0000313" key="2">
    <source>
        <dbReference type="Proteomes" id="UP001454036"/>
    </source>
</evidence>
<reference evidence="1 2" key="1">
    <citation type="submission" date="2024-01" db="EMBL/GenBank/DDBJ databases">
        <title>The complete chloroplast genome sequence of Lithospermum erythrorhizon: insights into the phylogenetic relationship among Boraginaceae species and the maternal lineages of purple gromwells.</title>
        <authorList>
            <person name="Okada T."/>
            <person name="Watanabe K."/>
        </authorList>
    </citation>
    <scope>NUCLEOTIDE SEQUENCE [LARGE SCALE GENOMIC DNA]</scope>
</reference>
<keyword evidence="2" id="KW-1185">Reference proteome</keyword>
<protein>
    <submittedName>
        <fullName evidence="1">Uncharacterized protein</fullName>
    </submittedName>
</protein>
<accession>A0AAV3Q139</accession>
<dbReference type="Proteomes" id="UP001454036">
    <property type="component" value="Unassembled WGS sequence"/>
</dbReference>
<proteinExistence type="predicted"/>